<dbReference type="Proteomes" id="UP001050975">
    <property type="component" value="Unassembled WGS sequence"/>
</dbReference>
<sequence>MAIDEDEAGASTVSGWAINSRRSSSNTISKVRQELAVKSEGL</sequence>
<dbReference type="AlphaFoldDB" id="A0AAV3XBC7"/>
<name>A0AAV3XBC7_9CYAN</name>
<keyword evidence="2" id="KW-1185">Reference proteome</keyword>
<evidence type="ECO:0000313" key="1">
    <source>
        <dbReference type="EMBL" id="GET37582.1"/>
    </source>
</evidence>
<organism evidence="1 2">
    <name type="scientific">Microseira wollei NIES-4236</name>
    <dbReference type="NCBI Taxonomy" id="2530354"/>
    <lineage>
        <taxon>Bacteria</taxon>
        <taxon>Bacillati</taxon>
        <taxon>Cyanobacteriota</taxon>
        <taxon>Cyanophyceae</taxon>
        <taxon>Oscillatoriophycideae</taxon>
        <taxon>Aerosakkonematales</taxon>
        <taxon>Aerosakkonemataceae</taxon>
        <taxon>Microseira</taxon>
    </lineage>
</organism>
<accession>A0AAV3XBC7</accession>
<proteinExistence type="predicted"/>
<comment type="caution">
    <text evidence="1">The sequence shown here is derived from an EMBL/GenBank/DDBJ whole genome shotgun (WGS) entry which is preliminary data.</text>
</comment>
<gene>
    <name evidence="1" type="ORF">MiSe_23360</name>
</gene>
<dbReference type="RefSeq" id="WP_264196449.1">
    <property type="nucleotide sequence ID" value="NZ_BLAY01000030.1"/>
</dbReference>
<protein>
    <submittedName>
        <fullName evidence="1">Uncharacterized protein</fullName>
    </submittedName>
</protein>
<reference evidence="1" key="1">
    <citation type="submission" date="2019-10" db="EMBL/GenBank/DDBJ databases">
        <title>Draft genome sequece of Microseira wollei NIES-4236.</title>
        <authorList>
            <person name="Yamaguchi H."/>
            <person name="Suzuki S."/>
            <person name="Kawachi M."/>
        </authorList>
    </citation>
    <scope>NUCLEOTIDE SEQUENCE</scope>
    <source>
        <strain evidence="1">NIES-4236</strain>
    </source>
</reference>
<evidence type="ECO:0000313" key="2">
    <source>
        <dbReference type="Proteomes" id="UP001050975"/>
    </source>
</evidence>
<dbReference type="EMBL" id="BLAY01000030">
    <property type="protein sequence ID" value="GET37582.1"/>
    <property type="molecule type" value="Genomic_DNA"/>
</dbReference>